<comment type="caution">
    <text evidence="1">The sequence shown here is derived from an EMBL/GenBank/DDBJ whole genome shotgun (WGS) entry which is preliminary data.</text>
</comment>
<proteinExistence type="predicted"/>
<gene>
    <name evidence="1" type="ORF">LCGC14_1294380</name>
</gene>
<organism evidence="1">
    <name type="scientific">marine sediment metagenome</name>
    <dbReference type="NCBI Taxonomy" id="412755"/>
    <lineage>
        <taxon>unclassified sequences</taxon>
        <taxon>metagenomes</taxon>
        <taxon>ecological metagenomes</taxon>
    </lineage>
</organism>
<dbReference type="EMBL" id="LAZR01007494">
    <property type="protein sequence ID" value="KKM84910.1"/>
    <property type="molecule type" value="Genomic_DNA"/>
</dbReference>
<sequence length="305" mass="32536">MTAEHRLLLTNMSATVAPTASDDVRAGYYAGSMWLDTVTRFLYFCVNSAVGAAAWINTTMDFYTEVRKGNIAGHAMVHKFGRNAAVPNGVWEFVSNLRHTGWPLSAATTVRVKAGDVADTAAGAGAREITVQGIDDSFNEVTEAIATAGASASSATSTSFWRVHRAWVSAAGVYGNANTAAVTIENGAGGTDVIQIAIGEGQTQFCGWTVPIDKTAYLLGIHFQVDSIKPADFRAFTRENIDDTSAPLSSKRLIQHFDGLAEGFHYVPRAPELVLPAKTDIWVEAEGRGGTTEVTAGFEILVIDN</sequence>
<dbReference type="AlphaFoldDB" id="A0A0F9N809"/>
<evidence type="ECO:0000313" key="1">
    <source>
        <dbReference type="EMBL" id="KKM84910.1"/>
    </source>
</evidence>
<accession>A0A0F9N809</accession>
<protein>
    <submittedName>
        <fullName evidence="1">Uncharacterized protein</fullName>
    </submittedName>
</protein>
<reference evidence="1" key="1">
    <citation type="journal article" date="2015" name="Nature">
        <title>Complex archaea that bridge the gap between prokaryotes and eukaryotes.</title>
        <authorList>
            <person name="Spang A."/>
            <person name="Saw J.H."/>
            <person name="Jorgensen S.L."/>
            <person name="Zaremba-Niedzwiedzka K."/>
            <person name="Martijn J."/>
            <person name="Lind A.E."/>
            <person name="van Eijk R."/>
            <person name="Schleper C."/>
            <person name="Guy L."/>
            <person name="Ettema T.J."/>
        </authorList>
    </citation>
    <scope>NUCLEOTIDE SEQUENCE</scope>
</reference>
<name>A0A0F9N809_9ZZZZ</name>